<comment type="caution">
    <text evidence="2">The sequence shown here is derived from an EMBL/GenBank/DDBJ whole genome shotgun (WGS) entry which is preliminary data.</text>
</comment>
<accession>A0A4Z2GZN6</accession>
<name>A0A4Z2GZN6_9TELE</name>
<gene>
    <name evidence="2" type="ORF">EYF80_031635</name>
</gene>
<evidence type="ECO:0000313" key="2">
    <source>
        <dbReference type="EMBL" id="TNN58112.1"/>
    </source>
</evidence>
<dbReference type="EMBL" id="SRLO01000388">
    <property type="protein sequence ID" value="TNN58112.1"/>
    <property type="molecule type" value="Genomic_DNA"/>
</dbReference>
<evidence type="ECO:0000256" key="1">
    <source>
        <dbReference type="SAM" id="MobiDB-lite"/>
    </source>
</evidence>
<feature type="compositionally biased region" description="Basic and acidic residues" evidence="1">
    <location>
        <begin position="22"/>
        <end position="38"/>
    </location>
</feature>
<dbReference type="Proteomes" id="UP000314294">
    <property type="component" value="Unassembled WGS sequence"/>
</dbReference>
<sequence>MRPSPGLGLPLTNSSCYQHFAEKQQEVRHSVQNRHPEETQGPGQNQPHRPRGAQRVRRRRKTHRTTFLISRKKASLAEVQKFFP</sequence>
<evidence type="ECO:0000313" key="3">
    <source>
        <dbReference type="Proteomes" id="UP000314294"/>
    </source>
</evidence>
<keyword evidence="3" id="KW-1185">Reference proteome</keyword>
<proteinExistence type="predicted"/>
<feature type="compositionally biased region" description="Basic residues" evidence="1">
    <location>
        <begin position="48"/>
        <end position="66"/>
    </location>
</feature>
<reference evidence="2 3" key="1">
    <citation type="submission" date="2019-03" db="EMBL/GenBank/DDBJ databases">
        <title>First draft genome of Liparis tanakae, snailfish: a comprehensive survey of snailfish specific genes.</title>
        <authorList>
            <person name="Kim W."/>
            <person name="Song I."/>
            <person name="Jeong J.-H."/>
            <person name="Kim D."/>
            <person name="Kim S."/>
            <person name="Ryu S."/>
            <person name="Song J.Y."/>
            <person name="Lee S.K."/>
        </authorList>
    </citation>
    <scope>NUCLEOTIDE SEQUENCE [LARGE SCALE GENOMIC DNA]</scope>
    <source>
        <tissue evidence="2">Muscle</tissue>
    </source>
</reference>
<feature type="region of interest" description="Disordered" evidence="1">
    <location>
        <begin position="22"/>
        <end position="66"/>
    </location>
</feature>
<dbReference type="AlphaFoldDB" id="A0A4Z2GZN6"/>
<organism evidence="2 3">
    <name type="scientific">Liparis tanakae</name>
    <name type="common">Tanaka's snailfish</name>
    <dbReference type="NCBI Taxonomy" id="230148"/>
    <lineage>
        <taxon>Eukaryota</taxon>
        <taxon>Metazoa</taxon>
        <taxon>Chordata</taxon>
        <taxon>Craniata</taxon>
        <taxon>Vertebrata</taxon>
        <taxon>Euteleostomi</taxon>
        <taxon>Actinopterygii</taxon>
        <taxon>Neopterygii</taxon>
        <taxon>Teleostei</taxon>
        <taxon>Neoteleostei</taxon>
        <taxon>Acanthomorphata</taxon>
        <taxon>Eupercaria</taxon>
        <taxon>Perciformes</taxon>
        <taxon>Cottioidei</taxon>
        <taxon>Cottales</taxon>
        <taxon>Liparidae</taxon>
        <taxon>Liparis</taxon>
    </lineage>
</organism>
<protein>
    <submittedName>
        <fullName evidence="2">Uncharacterized protein</fullName>
    </submittedName>
</protein>